<dbReference type="PANTHER" id="PTHR21193">
    <property type="entry name" value="OXIDOREDUCTASE-LIKE DOMAIN-CONTAINING PROTEIN 1"/>
    <property type="match status" value="1"/>
</dbReference>
<evidence type="ECO:0000259" key="1">
    <source>
        <dbReference type="Pfam" id="PF09791"/>
    </source>
</evidence>
<organism evidence="2 3">
    <name type="scientific">Eeniella nana</name>
    <name type="common">Yeast</name>
    <name type="synonym">Brettanomyces nanus</name>
    <dbReference type="NCBI Taxonomy" id="13502"/>
    <lineage>
        <taxon>Eukaryota</taxon>
        <taxon>Fungi</taxon>
        <taxon>Dikarya</taxon>
        <taxon>Ascomycota</taxon>
        <taxon>Saccharomycotina</taxon>
        <taxon>Pichiomycetes</taxon>
        <taxon>Pichiales</taxon>
        <taxon>Pichiaceae</taxon>
        <taxon>Brettanomyces</taxon>
    </lineage>
</organism>
<dbReference type="InterPro" id="IPR039251">
    <property type="entry name" value="OXLD1"/>
</dbReference>
<dbReference type="GeneID" id="62197312"/>
<protein>
    <recommendedName>
        <fullName evidence="1">Oxidoreductase-like domain-containing protein</fullName>
    </recommendedName>
</protein>
<keyword evidence="3" id="KW-1185">Reference proteome</keyword>
<proteinExistence type="predicted"/>
<dbReference type="PANTHER" id="PTHR21193:SF3">
    <property type="entry name" value="OXIDOREDUCTASE-LIKE DOMAIN-CONTAINING PROTEIN 1"/>
    <property type="match status" value="1"/>
</dbReference>
<dbReference type="KEGG" id="bnn:FOA43_003912"/>
<dbReference type="RefSeq" id="XP_038780088.1">
    <property type="nucleotide sequence ID" value="XM_038924160.1"/>
</dbReference>
<evidence type="ECO:0000313" key="3">
    <source>
        <dbReference type="Proteomes" id="UP000662931"/>
    </source>
</evidence>
<accession>A0A875S6H1</accession>
<sequence>MSGYSFYDLSMESTKHSMSQADENILARQRRFREQPRKMLFDPLHGIQPPTYDQVFSSDNKSLKSSRRDVSYRAINKIIAGVKVPKRPVEPDSCCMSGCVNCVWDLFSEDLDFWKTKTLQAVQALEKQGDDVKEQWPLGFDPAPRNLDIKYIPMELRSKKGETQVRYEMPIGLQVLREFEKKKQMEKEKRLLRRRIDKLIERDIKGYTDVYMQQTSK</sequence>
<dbReference type="EMBL" id="CP064815">
    <property type="protein sequence ID" value="QPG76523.1"/>
    <property type="molecule type" value="Genomic_DNA"/>
</dbReference>
<feature type="domain" description="Oxidoreductase-like" evidence="1">
    <location>
        <begin position="79"/>
        <end position="121"/>
    </location>
</feature>
<dbReference type="GO" id="GO:0005739">
    <property type="term" value="C:mitochondrion"/>
    <property type="evidence" value="ECO:0007669"/>
    <property type="project" value="TreeGrafter"/>
</dbReference>
<evidence type="ECO:0000313" key="2">
    <source>
        <dbReference type="EMBL" id="QPG76523.1"/>
    </source>
</evidence>
<dbReference type="Pfam" id="PF09791">
    <property type="entry name" value="Oxidored-like"/>
    <property type="match status" value="1"/>
</dbReference>
<dbReference type="Proteomes" id="UP000662931">
    <property type="component" value="Chromosome 4"/>
</dbReference>
<dbReference type="AlphaFoldDB" id="A0A875S6H1"/>
<name>A0A875S6H1_EENNA</name>
<dbReference type="OrthoDB" id="10064411at2759"/>
<dbReference type="InterPro" id="IPR019180">
    <property type="entry name" value="Oxidoreductase-like_N"/>
</dbReference>
<gene>
    <name evidence="2" type="ORF">FOA43_003912</name>
</gene>
<reference evidence="2" key="1">
    <citation type="submission" date="2020-10" db="EMBL/GenBank/DDBJ databases">
        <authorList>
            <person name="Roach M.J.R."/>
        </authorList>
    </citation>
    <scope>NUCLEOTIDE SEQUENCE</scope>
    <source>
        <strain evidence="2">CBS 1945</strain>
    </source>
</reference>